<keyword evidence="1" id="KW-0472">Membrane</keyword>
<sequence>METLGKRKFLSPTQRKFLYILLGVMSVLYTSPKVLPKSWTDIPIIYKTFSVVFFGLPILLFPYLSYIYFKKSVQEYKQANKYSNNKDSFSAISHLGLSFFDFIFALISFGAMIMLIRLMYEVRSDLFKFLF</sequence>
<name>A0A2H0K6Z9_9BACT</name>
<protein>
    <submittedName>
        <fullName evidence="2">Uncharacterized protein</fullName>
    </submittedName>
</protein>
<feature type="transmembrane region" description="Helical" evidence="1">
    <location>
        <begin position="16"/>
        <end position="32"/>
    </location>
</feature>
<proteinExistence type="predicted"/>
<feature type="transmembrane region" description="Helical" evidence="1">
    <location>
        <begin position="44"/>
        <end position="69"/>
    </location>
</feature>
<evidence type="ECO:0000313" key="3">
    <source>
        <dbReference type="Proteomes" id="UP000229834"/>
    </source>
</evidence>
<keyword evidence="1" id="KW-1133">Transmembrane helix</keyword>
<dbReference type="EMBL" id="PCVC01000028">
    <property type="protein sequence ID" value="PIQ67040.1"/>
    <property type="molecule type" value="Genomic_DNA"/>
</dbReference>
<keyword evidence="1" id="KW-0812">Transmembrane</keyword>
<evidence type="ECO:0000256" key="1">
    <source>
        <dbReference type="SAM" id="Phobius"/>
    </source>
</evidence>
<organism evidence="2 3">
    <name type="scientific">Candidatus Zambryskibacteria bacterium CG11_big_fil_rev_8_21_14_0_20_40_24</name>
    <dbReference type="NCBI Taxonomy" id="1975116"/>
    <lineage>
        <taxon>Bacteria</taxon>
        <taxon>Candidatus Zambryskiibacteriota</taxon>
    </lineage>
</organism>
<feature type="transmembrane region" description="Helical" evidence="1">
    <location>
        <begin position="89"/>
        <end position="120"/>
    </location>
</feature>
<gene>
    <name evidence="2" type="ORF">COV95_00905</name>
</gene>
<comment type="caution">
    <text evidence="2">The sequence shown here is derived from an EMBL/GenBank/DDBJ whole genome shotgun (WGS) entry which is preliminary data.</text>
</comment>
<accession>A0A2H0K6Z9</accession>
<dbReference type="AlphaFoldDB" id="A0A2H0K6Z9"/>
<reference evidence="2 3" key="1">
    <citation type="submission" date="2017-09" db="EMBL/GenBank/DDBJ databases">
        <title>Depth-based differentiation of microbial function through sediment-hosted aquifers and enrichment of novel symbionts in the deep terrestrial subsurface.</title>
        <authorList>
            <person name="Probst A.J."/>
            <person name="Ladd B."/>
            <person name="Jarett J.K."/>
            <person name="Geller-Mcgrath D.E."/>
            <person name="Sieber C.M."/>
            <person name="Emerson J.B."/>
            <person name="Anantharaman K."/>
            <person name="Thomas B.C."/>
            <person name="Malmstrom R."/>
            <person name="Stieglmeier M."/>
            <person name="Klingl A."/>
            <person name="Woyke T."/>
            <person name="Ryan C.M."/>
            <person name="Banfield J.F."/>
        </authorList>
    </citation>
    <scope>NUCLEOTIDE SEQUENCE [LARGE SCALE GENOMIC DNA]</scope>
    <source>
        <strain evidence="2">CG11_big_fil_rev_8_21_14_0_20_40_24</strain>
    </source>
</reference>
<evidence type="ECO:0000313" key="2">
    <source>
        <dbReference type="EMBL" id="PIQ67040.1"/>
    </source>
</evidence>
<dbReference type="Proteomes" id="UP000229834">
    <property type="component" value="Unassembled WGS sequence"/>
</dbReference>